<evidence type="ECO:0000256" key="3">
    <source>
        <dbReference type="ARBA" id="ARBA00022448"/>
    </source>
</evidence>
<keyword evidence="3 12" id="KW-0813">Transport</keyword>
<organism evidence="13 14">
    <name type="scientific">Ceratosolen solmsi marchali</name>
    <dbReference type="NCBI Taxonomy" id="326594"/>
    <lineage>
        <taxon>Eukaryota</taxon>
        <taxon>Metazoa</taxon>
        <taxon>Ecdysozoa</taxon>
        <taxon>Arthropoda</taxon>
        <taxon>Hexapoda</taxon>
        <taxon>Insecta</taxon>
        <taxon>Pterygota</taxon>
        <taxon>Neoptera</taxon>
        <taxon>Endopterygota</taxon>
        <taxon>Hymenoptera</taxon>
        <taxon>Apocrita</taxon>
        <taxon>Proctotrupomorpha</taxon>
        <taxon>Chalcidoidea</taxon>
        <taxon>Agaonidae</taxon>
        <taxon>Agaoninae</taxon>
        <taxon>Ceratosolen</taxon>
    </lineage>
</organism>
<dbReference type="Proteomes" id="UP000695007">
    <property type="component" value="Unplaced"/>
</dbReference>
<dbReference type="GO" id="GO:0007602">
    <property type="term" value="P:phototransduction"/>
    <property type="evidence" value="ECO:0007669"/>
    <property type="project" value="TreeGrafter"/>
</dbReference>
<comment type="similarity">
    <text evidence="12">Belongs to the pannexin family.</text>
</comment>
<comment type="subcellular location">
    <subcellularLocation>
        <location evidence="1">Cell junction</location>
        <location evidence="1">Gap junction</location>
    </subcellularLocation>
    <subcellularLocation>
        <location evidence="2 12">Cell membrane</location>
        <topology evidence="2 12">Multi-pass membrane protein</topology>
    </subcellularLocation>
</comment>
<reference evidence="14" key="1">
    <citation type="submission" date="2025-08" db="UniProtKB">
        <authorList>
            <consortium name="RefSeq"/>
        </authorList>
    </citation>
    <scope>IDENTIFICATION</scope>
</reference>
<evidence type="ECO:0000256" key="8">
    <source>
        <dbReference type="ARBA" id="ARBA00022989"/>
    </source>
</evidence>
<sequence length="421" mass="48832">MSVLATFSVLKNHVNFKVSRDSPAIDNIIFKLHYRATFLILLASTILVSSRQFIGWHIRCIADTGIPSSVIDSFCFFTSTFTVVKHMNATALAEGEIPHPGVGPAAQRDEIVRHAYYQWVPFVLFFQALLFYLPHYLWRTAEGGRLKTLVSGLHMASISLRDEKIVTDNGITIPSKFDKDEKIYQIRTAFLNRLHLNRPWAYYLSFCEVMNFLNVLTQMYITNKFLGGAFLYLGHNVAGTDFNAQMDILDEVFPKVTKCTFHKYGPSGGIQKHDALCVMALNIINEKIYTFLWFWFIILTILSGLALIWRILTMTLHSRSTNFNKLVFMMACPGKYNPWDMLKVTNEYYFGDWLFLYYIAKNVENYVFKELLQGLAQDLEERKRVLYKTLPQVEKEPLKETEYRTKDFETKAELLPKMILM</sequence>
<keyword evidence="9 12" id="KW-0406">Ion transport</keyword>
<dbReference type="GO" id="GO:0005921">
    <property type="term" value="C:gap junction"/>
    <property type="evidence" value="ECO:0007669"/>
    <property type="project" value="UniProtKB-SubCell"/>
</dbReference>
<gene>
    <name evidence="14" type="primary">LOC105364219</name>
    <name evidence="12" type="synonym">inx</name>
</gene>
<evidence type="ECO:0000256" key="10">
    <source>
        <dbReference type="ARBA" id="ARBA00023136"/>
    </source>
</evidence>
<dbReference type="InterPro" id="IPR000990">
    <property type="entry name" value="Innexin"/>
</dbReference>
<dbReference type="PROSITE" id="PS51013">
    <property type="entry name" value="PANNEXIN"/>
    <property type="match status" value="1"/>
</dbReference>
<evidence type="ECO:0000313" key="13">
    <source>
        <dbReference type="Proteomes" id="UP000695007"/>
    </source>
</evidence>
<dbReference type="GO" id="GO:0034220">
    <property type="term" value="P:monoatomic ion transmembrane transport"/>
    <property type="evidence" value="ECO:0007669"/>
    <property type="project" value="UniProtKB-KW"/>
</dbReference>
<evidence type="ECO:0000256" key="1">
    <source>
        <dbReference type="ARBA" id="ARBA00004610"/>
    </source>
</evidence>
<protein>
    <recommendedName>
        <fullName evidence="12">Innexin</fullName>
    </recommendedName>
</protein>
<proteinExistence type="inferred from homology"/>
<evidence type="ECO:0000256" key="9">
    <source>
        <dbReference type="ARBA" id="ARBA00023065"/>
    </source>
</evidence>
<keyword evidence="10 12" id="KW-0472">Membrane</keyword>
<keyword evidence="11 12" id="KW-0407">Ion channel</keyword>
<dbReference type="PANTHER" id="PTHR11893">
    <property type="entry name" value="INNEXIN"/>
    <property type="match status" value="1"/>
</dbReference>
<dbReference type="CTD" id="33027"/>
<feature type="transmembrane region" description="Helical" evidence="12">
    <location>
        <begin position="288"/>
        <end position="309"/>
    </location>
</feature>
<accession>A0AAJ6YLQ4</accession>
<evidence type="ECO:0000256" key="11">
    <source>
        <dbReference type="ARBA" id="ARBA00023303"/>
    </source>
</evidence>
<feature type="transmembrane region" description="Helical" evidence="12">
    <location>
        <begin position="116"/>
        <end position="138"/>
    </location>
</feature>
<evidence type="ECO:0000313" key="14">
    <source>
        <dbReference type="RefSeq" id="XP_011500404.1"/>
    </source>
</evidence>
<comment type="function">
    <text evidence="12">Structural component of the gap junctions.</text>
</comment>
<keyword evidence="7" id="KW-0965">Cell junction</keyword>
<dbReference type="GO" id="GO:0005886">
    <property type="term" value="C:plasma membrane"/>
    <property type="evidence" value="ECO:0007669"/>
    <property type="project" value="UniProtKB-SubCell"/>
</dbReference>
<comment type="caution">
    <text evidence="12">Lacks conserved residue(s) required for the propagation of feature annotation.</text>
</comment>
<keyword evidence="6" id="KW-0303">Gap junction</keyword>
<evidence type="ECO:0000256" key="12">
    <source>
        <dbReference type="RuleBase" id="RU010713"/>
    </source>
</evidence>
<dbReference type="GO" id="GO:0005243">
    <property type="term" value="F:gap junction channel activity"/>
    <property type="evidence" value="ECO:0007669"/>
    <property type="project" value="TreeGrafter"/>
</dbReference>
<evidence type="ECO:0000256" key="5">
    <source>
        <dbReference type="ARBA" id="ARBA00022692"/>
    </source>
</evidence>
<dbReference type="Pfam" id="PF00876">
    <property type="entry name" value="Innexin"/>
    <property type="match status" value="1"/>
</dbReference>
<feature type="transmembrane region" description="Helical" evidence="12">
    <location>
        <begin position="200"/>
        <end position="221"/>
    </location>
</feature>
<dbReference type="PANTHER" id="PTHR11893:SF38">
    <property type="entry name" value="INNEXIN INX7"/>
    <property type="match status" value="1"/>
</dbReference>
<dbReference type="GeneID" id="105364219"/>
<dbReference type="KEGG" id="csol:105364219"/>
<keyword evidence="4" id="KW-1003">Cell membrane</keyword>
<keyword evidence="13" id="KW-1185">Reference proteome</keyword>
<evidence type="ECO:0000256" key="6">
    <source>
        <dbReference type="ARBA" id="ARBA00022868"/>
    </source>
</evidence>
<keyword evidence="5 12" id="KW-0812">Transmembrane</keyword>
<evidence type="ECO:0000256" key="2">
    <source>
        <dbReference type="ARBA" id="ARBA00004651"/>
    </source>
</evidence>
<keyword evidence="8 12" id="KW-1133">Transmembrane helix</keyword>
<name>A0AAJ6YLQ4_9HYME</name>
<dbReference type="AlphaFoldDB" id="A0AAJ6YLQ4"/>
<evidence type="ECO:0000256" key="7">
    <source>
        <dbReference type="ARBA" id="ARBA00022949"/>
    </source>
</evidence>
<dbReference type="RefSeq" id="XP_011500404.1">
    <property type="nucleotide sequence ID" value="XM_011502102.1"/>
</dbReference>
<dbReference type="PRINTS" id="PR01262">
    <property type="entry name" value="INNEXIN"/>
</dbReference>
<evidence type="ECO:0000256" key="4">
    <source>
        <dbReference type="ARBA" id="ARBA00022475"/>
    </source>
</evidence>